<dbReference type="AlphaFoldDB" id="A0A1H9S7C0"/>
<reference evidence="1 2" key="1">
    <citation type="submission" date="2016-10" db="EMBL/GenBank/DDBJ databases">
        <authorList>
            <person name="de Groot N.N."/>
        </authorList>
    </citation>
    <scope>NUCLEOTIDE SEQUENCE [LARGE SCALE GENOMIC DNA]</scope>
    <source>
        <strain evidence="1 2">AR40</strain>
    </source>
</reference>
<proteinExistence type="predicted"/>
<organism evidence="1 2">
    <name type="scientific">Butyrivibrio fibrisolvens</name>
    <dbReference type="NCBI Taxonomy" id="831"/>
    <lineage>
        <taxon>Bacteria</taxon>
        <taxon>Bacillati</taxon>
        <taxon>Bacillota</taxon>
        <taxon>Clostridia</taxon>
        <taxon>Lachnospirales</taxon>
        <taxon>Lachnospiraceae</taxon>
        <taxon>Butyrivibrio</taxon>
    </lineage>
</organism>
<dbReference type="InterPro" id="IPR053161">
    <property type="entry name" value="Ulvan_degrading_GH"/>
</dbReference>
<evidence type="ECO:0000313" key="2">
    <source>
        <dbReference type="Proteomes" id="UP000182584"/>
    </source>
</evidence>
<name>A0A1H9S7C0_BUTFI</name>
<protein>
    <recommendedName>
        <fullName evidence="3">Beta-galactosidase trimerisation domain-containing protein</fullName>
    </recommendedName>
</protein>
<dbReference type="EMBL" id="FOGJ01000011">
    <property type="protein sequence ID" value="SER80874.1"/>
    <property type="molecule type" value="Genomic_DNA"/>
</dbReference>
<accession>A0A1H9S7C0</accession>
<dbReference type="PANTHER" id="PTHR36848">
    <property type="entry name" value="DNA-BINDING PROTEIN (PUTATIVE SECRETED PROTEIN)-RELATED"/>
    <property type="match status" value="1"/>
</dbReference>
<sequence length="626" mass="72378">MADLVEYLKVPSKQYSPMPFWFWNDELSENEIERQMLEMKDKGVEGFVIHPRKGLPKSIPYLSDIYFKYVRFAVSKAKELDMKVVLYDEAMYPSGSCHGEVVRSDAGLASMCLMRTTDNCTSKENTIIAKVTEDGRDVSYVMAPSGGTIRGVHDNEDDGEPYAPKSADLLNPKAVAMFIELTHEKYYKELKDYFGSTVIAFFTDEPNILGRCVEDDVIPWSSGIYEEYIEAGGNKDNLKSLFEKEGRDYQIYKKVIYERLSKAYYKQLESWCVSHNVALTGHPEKSTDIGYLKYFQIPCQDIVWRYVEPEDGHAIEGEHSTMGKCSSDSARHRGVIRNGNECFGCCGRKSDPKIFTQDDMRWYLNWLFVRGVNMIYPHAFYYSIRDGRGDERPPEVGMHNPFWPQYRKLSDYIKRMCYLNTESVNMARVAIICSEEMLSWKLAKPLYTNQIEFNYLERELLDSCNVDHGKLGIAKQEYTVVVSDIKEYEDLTDDQKTVLHDFERSGGRLIIADEDSIAGALKSEDGNGDRELRTRWYIDEIRKNSDPDFEFEGDVYDLRFSHLKKDEYEYIFLSNEGLKTIDITISKGISKINKIWDPYTNICIEQAWDKVITIRPYELLVGIING</sequence>
<evidence type="ECO:0000313" key="1">
    <source>
        <dbReference type="EMBL" id="SER80874.1"/>
    </source>
</evidence>
<gene>
    <name evidence="1" type="ORF">SAMN04487884_111108</name>
</gene>
<dbReference type="Proteomes" id="UP000182584">
    <property type="component" value="Unassembled WGS sequence"/>
</dbReference>
<dbReference type="RefSeq" id="WP_074756053.1">
    <property type="nucleotide sequence ID" value="NZ_FOGJ01000011.1"/>
</dbReference>
<dbReference type="PANTHER" id="PTHR36848:SF2">
    <property type="entry name" value="SECRETED PROTEIN"/>
    <property type="match status" value="1"/>
</dbReference>
<dbReference type="OrthoDB" id="9761519at2"/>
<evidence type="ECO:0008006" key="3">
    <source>
        <dbReference type="Google" id="ProtNLM"/>
    </source>
</evidence>